<dbReference type="AlphaFoldDB" id="X1UUS4"/>
<dbReference type="InterPro" id="IPR002220">
    <property type="entry name" value="DapA-like"/>
</dbReference>
<dbReference type="CDD" id="cd00408">
    <property type="entry name" value="DHDPS-like"/>
    <property type="match status" value="1"/>
</dbReference>
<accession>X1UUS4</accession>
<name>X1UUS4_9ZZZZ</name>
<dbReference type="SUPFAM" id="SSF51569">
    <property type="entry name" value="Aldolase"/>
    <property type="match status" value="1"/>
</dbReference>
<gene>
    <name evidence="2" type="ORF">S12H4_48313</name>
</gene>
<evidence type="ECO:0000256" key="1">
    <source>
        <dbReference type="ARBA" id="ARBA00023239"/>
    </source>
</evidence>
<evidence type="ECO:0000313" key="2">
    <source>
        <dbReference type="EMBL" id="GAJ03626.1"/>
    </source>
</evidence>
<dbReference type="Pfam" id="PF00701">
    <property type="entry name" value="DHDPS"/>
    <property type="match status" value="1"/>
</dbReference>
<evidence type="ECO:0008006" key="3">
    <source>
        <dbReference type="Google" id="ProtNLM"/>
    </source>
</evidence>
<organism evidence="2">
    <name type="scientific">marine sediment metagenome</name>
    <dbReference type="NCBI Taxonomy" id="412755"/>
    <lineage>
        <taxon>unclassified sequences</taxon>
        <taxon>metagenomes</taxon>
        <taxon>ecological metagenomes</taxon>
    </lineage>
</organism>
<reference evidence="2" key="1">
    <citation type="journal article" date="2014" name="Front. Microbiol.">
        <title>High frequency of phylogenetically diverse reductive dehalogenase-homologous genes in deep subseafloor sedimentary metagenomes.</title>
        <authorList>
            <person name="Kawai M."/>
            <person name="Futagami T."/>
            <person name="Toyoda A."/>
            <person name="Takaki Y."/>
            <person name="Nishi S."/>
            <person name="Hori S."/>
            <person name="Arai W."/>
            <person name="Tsubouchi T."/>
            <person name="Morono Y."/>
            <person name="Uchiyama I."/>
            <person name="Ito T."/>
            <person name="Fujiyama A."/>
            <person name="Inagaki F."/>
            <person name="Takami H."/>
        </authorList>
    </citation>
    <scope>NUCLEOTIDE SEQUENCE</scope>
    <source>
        <strain evidence="2">Expedition CK06-06</strain>
    </source>
</reference>
<protein>
    <recommendedName>
        <fullName evidence="3">Dihydrodipicolinate synthase</fullName>
    </recommendedName>
</protein>
<keyword evidence="1" id="KW-0456">Lyase</keyword>
<dbReference type="Gene3D" id="3.20.20.70">
    <property type="entry name" value="Aldolase class I"/>
    <property type="match status" value="1"/>
</dbReference>
<proteinExistence type="predicted"/>
<dbReference type="GO" id="GO:0008840">
    <property type="term" value="F:4-hydroxy-tetrahydrodipicolinate synthase activity"/>
    <property type="evidence" value="ECO:0007669"/>
    <property type="project" value="TreeGrafter"/>
</dbReference>
<sequence length="128" mass="14677">MHDLKYLCGDKLTVLYGHDLDAPEAFLCGADGWVSGIPNVLPRLSRDLYDAGAEEKDVDKTMQIWNKMLLLVHFTHHNKTPEGRPHWLSVMKEALNILGRKVGKPRLPLTPLNKEERKKLEEILKKIQ</sequence>
<dbReference type="PANTHER" id="PTHR12128:SF66">
    <property type="entry name" value="4-HYDROXY-2-OXOGLUTARATE ALDOLASE, MITOCHONDRIAL"/>
    <property type="match status" value="1"/>
</dbReference>
<comment type="caution">
    <text evidence="2">The sequence shown here is derived from an EMBL/GenBank/DDBJ whole genome shotgun (WGS) entry which is preliminary data.</text>
</comment>
<dbReference type="EMBL" id="BARW01030178">
    <property type="protein sequence ID" value="GAJ03626.1"/>
    <property type="molecule type" value="Genomic_DNA"/>
</dbReference>
<dbReference type="InterPro" id="IPR013785">
    <property type="entry name" value="Aldolase_TIM"/>
</dbReference>
<dbReference type="PANTHER" id="PTHR12128">
    <property type="entry name" value="DIHYDRODIPICOLINATE SYNTHASE"/>
    <property type="match status" value="1"/>
</dbReference>